<comment type="cofactor">
    <cofactor evidence="1">
        <name>Zn(2+)</name>
        <dbReference type="ChEBI" id="CHEBI:29105"/>
    </cofactor>
</comment>
<dbReference type="InterPro" id="IPR001261">
    <property type="entry name" value="ArgE/DapE_CS"/>
</dbReference>
<dbReference type="GO" id="GO:0006526">
    <property type="term" value="P:L-arginine biosynthetic process"/>
    <property type="evidence" value="ECO:0007669"/>
    <property type="project" value="TreeGrafter"/>
</dbReference>
<reference evidence="6 7" key="1">
    <citation type="journal article" date="2016" name="Nat. Commun.">
        <title>Thousands of microbial genomes shed light on interconnected biogeochemical processes in an aquifer system.</title>
        <authorList>
            <person name="Anantharaman K."/>
            <person name="Brown C.T."/>
            <person name="Hug L.A."/>
            <person name="Sharon I."/>
            <person name="Castelle C.J."/>
            <person name="Probst A.J."/>
            <person name="Thomas B.C."/>
            <person name="Singh A."/>
            <person name="Wilkins M.J."/>
            <person name="Karaoz U."/>
            <person name="Brodie E.L."/>
            <person name="Williams K.H."/>
            <person name="Hubbard S.S."/>
            <person name="Banfield J.F."/>
        </authorList>
    </citation>
    <scope>NUCLEOTIDE SEQUENCE [LARGE SCALE GENOMIC DNA]</scope>
</reference>
<sequence length="396" mass="43794">MSKERIQTTDPIALLREMVAIPSYVKREGDGSYEANETHMGEFVADYIRRNTDMVVETQEVVDGRFNVIARGKGPTSVMMLGHLDTVQPRQGYKHPPFSAVVEDGKLYGLGSCDMKSGISSILTAAATVEKTDGLMLLFYIDEEYDFAGMKAYVQKVPEDLRPKIIVSADGEEMEVMYACRGLIEVSGFIRGESGHAGRSDSGKNAIYKAVDAIREVKAHLAKQFVSPQMGTTTLNLAYLRGGLDDGLDKDGVRQFGKEGNNIPDLAQFVIDVRPATPDLNAQQILEMIEASCKEQKVELEETSIRHDLGAWLSPIEDAQDALDIIRQQVGTVNLKDPGSFGYVDVAMLWQKLRRSAVVVGPGARGTAHSNNEHVVEDEVYKAAELFKRIIEKYQR</sequence>
<organism evidence="6 7">
    <name type="scientific">Candidatus Blackburnbacteria bacterium RIFCSPHIGHO2_01_FULL_43_15b</name>
    <dbReference type="NCBI Taxonomy" id="1797513"/>
    <lineage>
        <taxon>Bacteria</taxon>
        <taxon>Candidatus Blackburniibacteriota</taxon>
    </lineage>
</organism>
<dbReference type="GO" id="GO:0046872">
    <property type="term" value="F:metal ion binding"/>
    <property type="evidence" value="ECO:0007669"/>
    <property type="project" value="UniProtKB-KW"/>
</dbReference>
<accession>A0A1G1UXA1</accession>
<dbReference type="PROSITE" id="PS00758">
    <property type="entry name" value="ARGE_DAPE_CPG2_1"/>
    <property type="match status" value="1"/>
</dbReference>
<dbReference type="SUPFAM" id="SSF55031">
    <property type="entry name" value="Bacterial exopeptidase dimerisation domain"/>
    <property type="match status" value="1"/>
</dbReference>
<dbReference type="Pfam" id="PF07687">
    <property type="entry name" value="M20_dimer"/>
    <property type="match status" value="1"/>
</dbReference>
<evidence type="ECO:0000313" key="7">
    <source>
        <dbReference type="Proteomes" id="UP000177967"/>
    </source>
</evidence>
<dbReference type="InterPro" id="IPR050072">
    <property type="entry name" value="Peptidase_M20A"/>
</dbReference>
<keyword evidence="4" id="KW-0862">Zinc</keyword>
<evidence type="ECO:0000313" key="6">
    <source>
        <dbReference type="EMBL" id="OGY07782.1"/>
    </source>
</evidence>
<evidence type="ECO:0000256" key="3">
    <source>
        <dbReference type="ARBA" id="ARBA00022801"/>
    </source>
</evidence>
<dbReference type="Gene3D" id="3.40.630.10">
    <property type="entry name" value="Zn peptidases"/>
    <property type="match status" value="2"/>
</dbReference>
<dbReference type="InterPro" id="IPR011650">
    <property type="entry name" value="Peptidase_M20_dimer"/>
</dbReference>
<protein>
    <recommendedName>
        <fullName evidence="5">Peptidase M20 dimerisation domain-containing protein</fullName>
    </recommendedName>
</protein>
<dbReference type="PANTHER" id="PTHR43808">
    <property type="entry name" value="ACETYLORNITHINE DEACETYLASE"/>
    <property type="match status" value="1"/>
</dbReference>
<proteinExistence type="predicted"/>
<dbReference type="PANTHER" id="PTHR43808:SF31">
    <property type="entry name" value="N-ACETYL-L-CITRULLINE DEACETYLASE"/>
    <property type="match status" value="1"/>
</dbReference>
<dbReference type="EMBL" id="MHBW01000035">
    <property type="protein sequence ID" value="OGY07782.1"/>
    <property type="molecule type" value="Genomic_DNA"/>
</dbReference>
<dbReference type="Proteomes" id="UP000177967">
    <property type="component" value="Unassembled WGS sequence"/>
</dbReference>
<keyword evidence="2" id="KW-0479">Metal-binding</keyword>
<feature type="domain" description="Peptidase M20 dimerisation" evidence="5">
    <location>
        <begin position="181"/>
        <end position="299"/>
    </location>
</feature>
<comment type="caution">
    <text evidence="6">The sequence shown here is derived from an EMBL/GenBank/DDBJ whole genome shotgun (WGS) entry which is preliminary data.</text>
</comment>
<dbReference type="Gene3D" id="3.30.70.360">
    <property type="match status" value="1"/>
</dbReference>
<evidence type="ECO:0000256" key="4">
    <source>
        <dbReference type="ARBA" id="ARBA00022833"/>
    </source>
</evidence>
<dbReference type="GO" id="GO:0008777">
    <property type="term" value="F:acetylornithine deacetylase activity"/>
    <property type="evidence" value="ECO:0007669"/>
    <property type="project" value="TreeGrafter"/>
</dbReference>
<gene>
    <name evidence="6" type="ORF">A2782_01410</name>
</gene>
<dbReference type="Pfam" id="PF01546">
    <property type="entry name" value="Peptidase_M20"/>
    <property type="match status" value="1"/>
</dbReference>
<dbReference type="InterPro" id="IPR002933">
    <property type="entry name" value="Peptidase_M20"/>
</dbReference>
<evidence type="ECO:0000256" key="1">
    <source>
        <dbReference type="ARBA" id="ARBA00001947"/>
    </source>
</evidence>
<evidence type="ECO:0000259" key="5">
    <source>
        <dbReference type="Pfam" id="PF07687"/>
    </source>
</evidence>
<name>A0A1G1UXA1_9BACT</name>
<keyword evidence="3" id="KW-0378">Hydrolase</keyword>
<dbReference type="InterPro" id="IPR036264">
    <property type="entry name" value="Bact_exopeptidase_dim_dom"/>
</dbReference>
<dbReference type="STRING" id="1797513.A2782_01410"/>
<dbReference type="AlphaFoldDB" id="A0A1G1UXA1"/>
<dbReference type="SUPFAM" id="SSF53187">
    <property type="entry name" value="Zn-dependent exopeptidases"/>
    <property type="match status" value="1"/>
</dbReference>
<evidence type="ECO:0000256" key="2">
    <source>
        <dbReference type="ARBA" id="ARBA00022723"/>
    </source>
</evidence>